<protein>
    <submittedName>
        <fullName evidence="3">Uncharacterized protein</fullName>
    </submittedName>
</protein>
<reference evidence="3" key="1">
    <citation type="submission" date="2022-11" db="UniProtKB">
        <authorList>
            <consortium name="WormBaseParasite"/>
        </authorList>
    </citation>
    <scope>IDENTIFICATION</scope>
</reference>
<evidence type="ECO:0000313" key="2">
    <source>
        <dbReference type="Proteomes" id="UP000887565"/>
    </source>
</evidence>
<feature type="compositionally biased region" description="Basic and acidic residues" evidence="1">
    <location>
        <begin position="37"/>
        <end position="52"/>
    </location>
</feature>
<sequence>MIDDAAMQPIEAMKISVHHIPAMEQEYVFGEGHGGPSKKDDLVRKSTKEEKNYLITGRRPLHQDGGQRDLV</sequence>
<name>A0A915IVE0_ROMCU</name>
<dbReference type="WBParaSite" id="nRc.2.0.1.t17787-RA">
    <property type="protein sequence ID" value="nRc.2.0.1.t17787-RA"/>
    <property type="gene ID" value="nRc.2.0.1.g17787"/>
</dbReference>
<organism evidence="2 3">
    <name type="scientific">Romanomermis culicivorax</name>
    <name type="common">Nematode worm</name>
    <dbReference type="NCBI Taxonomy" id="13658"/>
    <lineage>
        <taxon>Eukaryota</taxon>
        <taxon>Metazoa</taxon>
        <taxon>Ecdysozoa</taxon>
        <taxon>Nematoda</taxon>
        <taxon>Enoplea</taxon>
        <taxon>Dorylaimia</taxon>
        <taxon>Mermithida</taxon>
        <taxon>Mermithoidea</taxon>
        <taxon>Mermithidae</taxon>
        <taxon>Romanomermis</taxon>
    </lineage>
</organism>
<keyword evidence="2" id="KW-1185">Reference proteome</keyword>
<feature type="region of interest" description="Disordered" evidence="1">
    <location>
        <begin position="29"/>
        <end position="71"/>
    </location>
</feature>
<dbReference type="Proteomes" id="UP000887565">
    <property type="component" value="Unplaced"/>
</dbReference>
<proteinExistence type="predicted"/>
<evidence type="ECO:0000256" key="1">
    <source>
        <dbReference type="SAM" id="MobiDB-lite"/>
    </source>
</evidence>
<feature type="compositionally biased region" description="Basic and acidic residues" evidence="1">
    <location>
        <begin position="61"/>
        <end position="71"/>
    </location>
</feature>
<evidence type="ECO:0000313" key="3">
    <source>
        <dbReference type="WBParaSite" id="nRc.2.0.1.t17787-RA"/>
    </source>
</evidence>
<accession>A0A915IVE0</accession>
<dbReference type="AlphaFoldDB" id="A0A915IVE0"/>